<dbReference type="EMBL" id="CAFBQN010000018">
    <property type="protein sequence ID" value="CAB5055524.1"/>
    <property type="molecule type" value="Genomic_DNA"/>
</dbReference>
<protein>
    <submittedName>
        <fullName evidence="2">Unannotated protein</fullName>
    </submittedName>
</protein>
<sequence length="71" mass="7651">MSGVSQIGSRPARTKALKTERCAVRESATLSPGLPSAKMIAWFAWVEPPVENRAQSAFHNVAARASALRKT</sequence>
<evidence type="ECO:0000256" key="1">
    <source>
        <dbReference type="SAM" id="MobiDB-lite"/>
    </source>
</evidence>
<organism evidence="2">
    <name type="scientific">freshwater metagenome</name>
    <dbReference type="NCBI Taxonomy" id="449393"/>
    <lineage>
        <taxon>unclassified sequences</taxon>
        <taxon>metagenomes</taxon>
        <taxon>ecological metagenomes</taxon>
    </lineage>
</organism>
<feature type="region of interest" description="Disordered" evidence="1">
    <location>
        <begin position="1"/>
        <end position="20"/>
    </location>
</feature>
<proteinExistence type="predicted"/>
<name>A0A6J7TNL4_9ZZZZ</name>
<accession>A0A6J7TNL4</accession>
<evidence type="ECO:0000313" key="2">
    <source>
        <dbReference type="EMBL" id="CAB5055524.1"/>
    </source>
</evidence>
<dbReference type="AlphaFoldDB" id="A0A6J7TNL4"/>
<gene>
    <name evidence="2" type="ORF">UFOPK4319_00432</name>
</gene>
<reference evidence="2" key="1">
    <citation type="submission" date="2020-05" db="EMBL/GenBank/DDBJ databases">
        <authorList>
            <person name="Chiriac C."/>
            <person name="Salcher M."/>
            <person name="Ghai R."/>
            <person name="Kavagutti S V."/>
        </authorList>
    </citation>
    <scope>NUCLEOTIDE SEQUENCE</scope>
</reference>